<dbReference type="InterPro" id="IPR052050">
    <property type="entry name" value="SecEffector_AnkRepeat"/>
</dbReference>
<dbReference type="SUPFAM" id="SSF48403">
    <property type="entry name" value="Ankyrin repeat"/>
    <property type="match status" value="1"/>
</dbReference>
<organism evidence="2 3">
    <name type="scientific">Chlamydomonas eustigma</name>
    <dbReference type="NCBI Taxonomy" id="1157962"/>
    <lineage>
        <taxon>Eukaryota</taxon>
        <taxon>Viridiplantae</taxon>
        <taxon>Chlorophyta</taxon>
        <taxon>core chlorophytes</taxon>
        <taxon>Chlorophyceae</taxon>
        <taxon>CS clade</taxon>
        <taxon>Chlamydomonadales</taxon>
        <taxon>Chlamydomonadaceae</taxon>
        <taxon>Chlamydomonas</taxon>
    </lineage>
</organism>
<dbReference type="EMBL" id="BEGY01000135">
    <property type="protein sequence ID" value="GAX84783.1"/>
    <property type="molecule type" value="Genomic_DNA"/>
</dbReference>
<dbReference type="AlphaFoldDB" id="A0A250XP55"/>
<gene>
    <name evidence="2" type="ORF">CEUSTIGMA_g12205.t1</name>
</gene>
<dbReference type="InterPro" id="IPR035913">
    <property type="entry name" value="RPB5-like_sf"/>
</dbReference>
<keyword evidence="3" id="KW-1185">Reference proteome</keyword>
<dbReference type="InterPro" id="IPR002110">
    <property type="entry name" value="Ankyrin_rpt"/>
</dbReference>
<sequence length="362" mass="40912">MPPIISEPGREVRRSFQVIRNMLKKRSLDVSSLDGVSNDAIAALAEDTNVFSWDVPSCKTRIVYNLNPKFKTPDIKKVLAAADDSVQTFIVVVRDIPPQAKTFEELTQKDVQLFLIRELQFDVTEHELVPNHVPIRDAEGIEAVLARYRLKVATQLPLILSSDVIARYFALKPMQLWPEHAPRADCGRALMWFASQGRLDVVRLLLEWPEHAPRADCQDGRVMVWSAWEGHLEVVRLLLEWPEHAPRADCLNGIALESAAVNGHLDVVRLLLEWPKHAPRADCRDGQALVAAAKNGHLSVVRLLLEWPKHAPRANCGQALVEAAQNSHLWSACFGCSKQRDNKQTYLKDDIFNRTCVHVFRS</sequence>
<accession>A0A250XP55</accession>
<dbReference type="InterPro" id="IPR000783">
    <property type="entry name" value="RNA_pol_subH/Rpb5_C"/>
</dbReference>
<proteinExistence type="predicted"/>
<dbReference type="PANTHER" id="PTHR46586">
    <property type="entry name" value="ANKYRIN REPEAT-CONTAINING PROTEIN"/>
    <property type="match status" value="1"/>
</dbReference>
<comment type="caution">
    <text evidence="2">The sequence shown here is derived from an EMBL/GenBank/DDBJ whole genome shotgun (WGS) entry which is preliminary data.</text>
</comment>
<feature type="domain" description="RNA polymerase subunit H/Rpb5 C-terminal" evidence="1">
    <location>
        <begin position="121"/>
        <end position="175"/>
    </location>
</feature>
<dbReference type="Proteomes" id="UP000232323">
    <property type="component" value="Unassembled WGS sequence"/>
</dbReference>
<dbReference type="OrthoDB" id="248779at2759"/>
<dbReference type="Gene3D" id="3.90.940.20">
    <property type="entry name" value="RPB5-like RNA polymerase subunit"/>
    <property type="match status" value="1"/>
</dbReference>
<reference evidence="2 3" key="1">
    <citation type="submission" date="2017-08" db="EMBL/GenBank/DDBJ databases">
        <title>Acidophilic green algal genome provides insights into adaptation to an acidic environment.</title>
        <authorList>
            <person name="Hirooka S."/>
            <person name="Hirose Y."/>
            <person name="Kanesaki Y."/>
            <person name="Higuchi S."/>
            <person name="Fujiwara T."/>
            <person name="Onuma R."/>
            <person name="Era A."/>
            <person name="Ohbayashi R."/>
            <person name="Uzuka A."/>
            <person name="Nozaki H."/>
            <person name="Yoshikawa H."/>
            <person name="Miyagishima S.Y."/>
        </authorList>
    </citation>
    <scope>NUCLEOTIDE SEQUENCE [LARGE SCALE GENOMIC DNA]</scope>
    <source>
        <strain evidence="2 3">NIES-2499</strain>
    </source>
</reference>
<evidence type="ECO:0000259" key="1">
    <source>
        <dbReference type="Pfam" id="PF01191"/>
    </source>
</evidence>
<dbReference type="STRING" id="1157962.A0A250XP55"/>
<dbReference type="PANTHER" id="PTHR46586:SF3">
    <property type="entry name" value="ANKYRIN REPEAT-CONTAINING PROTEIN"/>
    <property type="match status" value="1"/>
</dbReference>
<evidence type="ECO:0000313" key="3">
    <source>
        <dbReference type="Proteomes" id="UP000232323"/>
    </source>
</evidence>
<dbReference type="Pfam" id="PF12796">
    <property type="entry name" value="Ank_2"/>
    <property type="match status" value="1"/>
</dbReference>
<dbReference type="Pfam" id="PF01191">
    <property type="entry name" value="RNA_pol_Rpb5_C"/>
    <property type="match status" value="1"/>
</dbReference>
<dbReference type="Gene3D" id="1.25.40.20">
    <property type="entry name" value="Ankyrin repeat-containing domain"/>
    <property type="match status" value="2"/>
</dbReference>
<protein>
    <recommendedName>
        <fullName evidence="1">RNA polymerase subunit H/Rpb5 C-terminal domain-containing protein</fullName>
    </recommendedName>
</protein>
<dbReference type="InterPro" id="IPR036770">
    <property type="entry name" value="Ankyrin_rpt-contain_sf"/>
</dbReference>
<dbReference type="GO" id="GO:0003677">
    <property type="term" value="F:DNA binding"/>
    <property type="evidence" value="ECO:0007669"/>
    <property type="project" value="InterPro"/>
</dbReference>
<dbReference type="SUPFAM" id="SSF55287">
    <property type="entry name" value="RPB5-like RNA polymerase subunit"/>
    <property type="match status" value="1"/>
</dbReference>
<name>A0A250XP55_9CHLO</name>
<dbReference type="GO" id="GO:0003899">
    <property type="term" value="F:DNA-directed RNA polymerase activity"/>
    <property type="evidence" value="ECO:0007669"/>
    <property type="project" value="InterPro"/>
</dbReference>
<dbReference type="GO" id="GO:0006351">
    <property type="term" value="P:DNA-templated transcription"/>
    <property type="evidence" value="ECO:0007669"/>
    <property type="project" value="InterPro"/>
</dbReference>
<evidence type="ECO:0000313" key="2">
    <source>
        <dbReference type="EMBL" id="GAX84783.1"/>
    </source>
</evidence>